<evidence type="ECO:0000256" key="3">
    <source>
        <dbReference type="ARBA" id="ARBA00023163"/>
    </source>
</evidence>
<dbReference type="PANTHER" id="PTHR47506:SF3">
    <property type="entry name" value="HTH-TYPE TRANSCRIPTIONAL REGULATOR LMRA"/>
    <property type="match status" value="1"/>
</dbReference>
<comment type="caution">
    <text evidence="6">The sequence shown here is derived from an EMBL/GenBank/DDBJ whole genome shotgun (WGS) entry which is preliminary data.</text>
</comment>
<evidence type="ECO:0000259" key="5">
    <source>
        <dbReference type="PROSITE" id="PS50977"/>
    </source>
</evidence>
<feature type="domain" description="HTH tetR-type" evidence="5">
    <location>
        <begin position="8"/>
        <end position="68"/>
    </location>
</feature>
<keyword evidence="3" id="KW-0804">Transcription</keyword>
<evidence type="ECO:0000313" key="7">
    <source>
        <dbReference type="Proteomes" id="UP000655287"/>
    </source>
</evidence>
<dbReference type="SUPFAM" id="SSF46689">
    <property type="entry name" value="Homeodomain-like"/>
    <property type="match status" value="1"/>
</dbReference>
<dbReference type="InterPro" id="IPR036271">
    <property type="entry name" value="Tet_transcr_reg_TetR-rel_C_sf"/>
</dbReference>
<gene>
    <name evidence="6" type="ORF">Sru01_51140</name>
</gene>
<keyword evidence="1" id="KW-0805">Transcription regulation</keyword>
<sequence length="198" mass="20948">MVIMTDEKDTRRRILATAADLFRRQGYSGTGLSQVLAAAQVPKGTLYHHFPGGKEQLGVEAVRAGGAEIRALLESLIAGAGRPGDALDGTVRLFRAALESSDYTEGCPVATVALESAGCDPLRAACDEAYRSWTDLIATALGRWEVPADRHDDLATTILATLEGALLLARVRRDTAPLDAAARQLRVLVDAAVPAGAR</sequence>
<keyword evidence="7" id="KW-1185">Reference proteome</keyword>
<dbReference type="Pfam" id="PF00440">
    <property type="entry name" value="TetR_N"/>
    <property type="match status" value="1"/>
</dbReference>
<evidence type="ECO:0000256" key="2">
    <source>
        <dbReference type="ARBA" id="ARBA00023125"/>
    </source>
</evidence>
<organism evidence="6 7">
    <name type="scientific">Sphaerisporangium rufum</name>
    <dbReference type="NCBI Taxonomy" id="1381558"/>
    <lineage>
        <taxon>Bacteria</taxon>
        <taxon>Bacillati</taxon>
        <taxon>Actinomycetota</taxon>
        <taxon>Actinomycetes</taxon>
        <taxon>Streptosporangiales</taxon>
        <taxon>Streptosporangiaceae</taxon>
        <taxon>Sphaerisporangium</taxon>
    </lineage>
</organism>
<accession>A0A919R5L9</accession>
<dbReference type="InterPro" id="IPR009057">
    <property type="entry name" value="Homeodomain-like_sf"/>
</dbReference>
<dbReference type="Pfam" id="PF21993">
    <property type="entry name" value="TetR_C_13_2"/>
    <property type="match status" value="1"/>
</dbReference>
<dbReference type="EMBL" id="BOOU01000068">
    <property type="protein sequence ID" value="GII80132.1"/>
    <property type="molecule type" value="Genomic_DNA"/>
</dbReference>
<feature type="DNA-binding region" description="H-T-H motif" evidence="4">
    <location>
        <begin position="31"/>
        <end position="50"/>
    </location>
</feature>
<evidence type="ECO:0000313" key="6">
    <source>
        <dbReference type="EMBL" id="GII80132.1"/>
    </source>
</evidence>
<dbReference type="AlphaFoldDB" id="A0A919R5L9"/>
<keyword evidence="2 4" id="KW-0238">DNA-binding</keyword>
<dbReference type="PRINTS" id="PR00455">
    <property type="entry name" value="HTHTETR"/>
</dbReference>
<dbReference type="GO" id="GO:0003677">
    <property type="term" value="F:DNA binding"/>
    <property type="evidence" value="ECO:0007669"/>
    <property type="project" value="UniProtKB-UniRule"/>
</dbReference>
<dbReference type="Gene3D" id="1.10.357.10">
    <property type="entry name" value="Tetracycline Repressor, domain 2"/>
    <property type="match status" value="1"/>
</dbReference>
<proteinExistence type="predicted"/>
<dbReference type="SUPFAM" id="SSF48498">
    <property type="entry name" value="Tetracyclin repressor-like, C-terminal domain"/>
    <property type="match status" value="1"/>
</dbReference>
<protein>
    <submittedName>
        <fullName evidence="6">TetR family transcriptional regulator</fullName>
    </submittedName>
</protein>
<dbReference type="PROSITE" id="PS50977">
    <property type="entry name" value="HTH_TETR_2"/>
    <property type="match status" value="1"/>
</dbReference>
<dbReference type="Proteomes" id="UP000655287">
    <property type="component" value="Unassembled WGS sequence"/>
</dbReference>
<dbReference type="InterPro" id="IPR054156">
    <property type="entry name" value="YxaF_TetR_C"/>
</dbReference>
<evidence type="ECO:0000256" key="4">
    <source>
        <dbReference type="PROSITE-ProRule" id="PRU00335"/>
    </source>
</evidence>
<dbReference type="InterPro" id="IPR001647">
    <property type="entry name" value="HTH_TetR"/>
</dbReference>
<name>A0A919R5L9_9ACTN</name>
<dbReference type="PANTHER" id="PTHR47506">
    <property type="entry name" value="TRANSCRIPTIONAL REGULATORY PROTEIN"/>
    <property type="match status" value="1"/>
</dbReference>
<evidence type="ECO:0000256" key="1">
    <source>
        <dbReference type="ARBA" id="ARBA00023015"/>
    </source>
</evidence>
<reference evidence="6" key="1">
    <citation type="submission" date="2021-01" db="EMBL/GenBank/DDBJ databases">
        <title>Whole genome shotgun sequence of Sphaerisporangium rufum NBRC 109079.</title>
        <authorList>
            <person name="Komaki H."/>
            <person name="Tamura T."/>
        </authorList>
    </citation>
    <scope>NUCLEOTIDE SEQUENCE</scope>
    <source>
        <strain evidence="6">NBRC 109079</strain>
    </source>
</reference>